<dbReference type="PROSITE" id="PS51079">
    <property type="entry name" value="MBT"/>
    <property type="match status" value="3"/>
</dbReference>
<evidence type="ECO:0000313" key="3">
    <source>
        <dbReference type="EMBL" id="CAG5113235.1"/>
    </source>
</evidence>
<evidence type="ECO:0000256" key="1">
    <source>
        <dbReference type="ARBA" id="ARBA00022737"/>
    </source>
</evidence>
<name>A0ABN7T897_OIKDI</name>
<feature type="repeat" description="MBT" evidence="2">
    <location>
        <begin position="105"/>
        <end position="208"/>
    </location>
</feature>
<dbReference type="CDD" id="cd20100">
    <property type="entry name" value="MBT_dSfmbt-like_rpt4"/>
    <property type="match status" value="1"/>
</dbReference>
<organism evidence="3 4">
    <name type="scientific">Oikopleura dioica</name>
    <name type="common">Tunicate</name>
    <dbReference type="NCBI Taxonomy" id="34765"/>
    <lineage>
        <taxon>Eukaryota</taxon>
        <taxon>Metazoa</taxon>
        <taxon>Chordata</taxon>
        <taxon>Tunicata</taxon>
        <taxon>Appendicularia</taxon>
        <taxon>Copelata</taxon>
        <taxon>Oikopleuridae</taxon>
        <taxon>Oikopleura</taxon>
    </lineage>
</organism>
<dbReference type="SUPFAM" id="SSF63748">
    <property type="entry name" value="Tudor/PWWP/MBT"/>
    <property type="match status" value="4"/>
</dbReference>
<dbReference type="Pfam" id="PF02820">
    <property type="entry name" value="MBT"/>
    <property type="match status" value="4"/>
</dbReference>
<reference evidence="3 4" key="1">
    <citation type="submission" date="2021-04" db="EMBL/GenBank/DDBJ databases">
        <authorList>
            <person name="Bliznina A."/>
        </authorList>
    </citation>
    <scope>NUCLEOTIDE SEQUENCE [LARGE SCALE GENOMIC DNA]</scope>
</reference>
<gene>
    <name evidence="3" type="ORF">OKIOD_LOCUS16124</name>
</gene>
<protein>
    <submittedName>
        <fullName evidence="3">Oidioi.mRNA.OKI2018_I69.chr2.g7359.t1.cds</fullName>
    </submittedName>
</protein>
<dbReference type="Gene3D" id="2.30.30.140">
    <property type="match status" value="4"/>
</dbReference>
<keyword evidence="1" id="KW-0677">Repeat</keyword>
<accession>A0ABN7T897</accession>
<feature type="repeat" description="MBT" evidence="2">
    <location>
        <begin position="216"/>
        <end position="318"/>
    </location>
</feature>
<evidence type="ECO:0000313" key="4">
    <source>
        <dbReference type="Proteomes" id="UP001158576"/>
    </source>
</evidence>
<sequence length="545" mass="62366">MKSEIRSESDGESEVEGKVTTCQRHDCDVKRVNYDDFFGKGKYFCCRNCAVEYSVLASTEQFMKNSADQDRADLEDRSTLRFNGKSTVIAKSFQGKKRDKRESLFLWSRYLAQTKSRAAPVCAFPHAILSDDWDLIQPGMKVETYNLDSHSPSKLFWFAEVIRIEGYKALLRYLGMEKNLMDFWVSLCSTDVHPVGWAARQELTISPPKCIEKTQRDWKRYIIENLQGRPTYPRDFQNTTDEELKIEGLNKGMFLEIVDPTCIRKTRVAFIEKLTGGGRISLKFFDGQDDEIFACHIKSPVCHPLGWSQEVGHDRRDIPDDLYEDLKNNCIPAELFNQDAEQTTFVPQFEEGMKVEAVNATRVNSICTATIKKILGKGYLMIGIDASSNPEFANLVSSDADFCYHWTSSCLQYTGFARDHNLTLTNAALEEVEWDDEDYMPEKIADQLKERTAEKTNPFKVGWKLEAVDLMDPKLICPSTVKNVCAGLLQIGFDGWTDEYDQFIPWRSPDIYPAGWCELVNHQLQAPKEFVPDSKAAKRRRTGKS</sequence>
<dbReference type="Proteomes" id="UP001158576">
    <property type="component" value="Chromosome 2"/>
</dbReference>
<dbReference type="CDD" id="cd20098">
    <property type="entry name" value="MBT_dSfmbt-like_rpt2"/>
    <property type="match status" value="1"/>
</dbReference>
<feature type="repeat" description="MBT" evidence="2">
    <location>
        <begin position="423"/>
        <end position="527"/>
    </location>
</feature>
<dbReference type="CDD" id="cd20097">
    <property type="entry name" value="MBT_dSfmbt-like_rpt1"/>
    <property type="match status" value="1"/>
</dbReference>
<dbReference type="EMBL" id="OU015567">
    <property type="protein sequence ID" value="CAG5113235.1"/>
    <property type="molecule type" value="Genomic_DNA"/>
</dbReference>
<proteinExistence type="predicted"/>
<evidence type="ECO:0000256" key="2">
    <source>
        <dbReference type="PROSITE-ProRule" id="PRU00459"/>
    </source>
</evidence>
<dbReference type="PANTHER" id="PTHR12247">
    <property type="entry name" value="POLYCOMB GROUP PROTEIN"/>
    <property type="match status" value="1"/>
</dbReference>
<dbReference type="InterPro" id="IPR004092">
    <property type="entry name" value="Mbt"/>
</dbReference>
<keyword evidence="4" id="KW-1185">Reference proteome</keyword>
<dbReference type="SMART" id="SM00561">
    <property type="entry name" value="MBT"/>
    <property type="match status" value="4"/>
</dbReference>
<dbReference type="PANTHER" id="PTHR12247:SF104">
    <property type="entry name" value="POLYCOMB PROTEIN SFMBT"/>
    <property type="match status" value="1"/>
</dbReference>
<dbReference type="InterPro" id="IPR050548">
    <property type="entry name" value="PcG_chromatin_remod_factors"/>
</dbReference>